<proteinExistence type="predicted"/>
<dbReference type="AlphaFoldDB" id="A0A5C4M653"/>
<gene>
    <name evidence="1" type="ORF">FG385_09815</name>
</gene>
<name>A0A5C4M653_9PSEU</name>
<organism evidence="1 2">
    <name type="scientific">Amycolatopsis alkalitolerans</name>
    <dbReference type="NCBI Taxonomy" id="2547244"/>
    <lineage>
        <taxon>Bacteria</taxon>
        <taxon>Bacillati</taxon>
        <taxon>Actinomycetota</taxon>
        <taxon>Actinomycetes</taxon>
        <taxon>Pseudonocardiales</taxon>
        <taxon>Pseudonocardiaceae</taxon>
        <taxon>Amycolatopsis</taxon>
    </lineage>
</organism>
<dbReference type="RefSeq" id="WP_139096325.1">
    <property type="nucleotide sequence ID" value="NZ_VDFW01000006.1"/>
</dbReference>
<dbReference type="OrthoDB" id="3928741at2"/>
<protein>
    <submittedName>
        <fullName evidence="1">Uncharacterized protein</fullName>
    </submittedName>
</protein>
<accession>A0A5C4M653</accession>
<dbReference type="EMBL" id="VDFW01000006">
    <property type="protein sequence ID" value="TNC27363.1"/>
    <property type="molecule type" value="Genomic_DNA"/>
</dbReference>
<evidence type="ECO:0000313" key="1">
    <source>
        <dbReference type="EMBL" id="TNC27363.1"/>
    </source>
</evidence>
<dbReference type="InterPro" id="IPR038087">
    <property type="entry name" value="RNAP_delta_N_dom_sf"/>
</dbReference>
<reference evidence="1 2" key="1">
    <citation type="submission" date="2019-06" db="EMBL/GenBank/DDBJ databases">
        <title>Amycolatopsis alkalitolerans sp. nov., isolated from Gastrodia elata Blume.</title>
        <authorList>
            <person name="Narsing Rao M.P."/>
            <person name="Li W.J."/>
        </authorList>
    </citation>
    <scope>NUCLEOTIDE SEQUENCE [LARGE SCALE GENOMIC DNA]</scope>
    <source>
        <strain evidence="1 2">SYSUP0005</strain>
    </source>
</reference>
<sequence length="336" mass="37501">MEEALGQLREVTDKVTYGELAALRRRLWADEEGAYRWFGQYLPAPEQRSVIEAEFADRVRVALARGGALTEWAERLRAEIAPVLPLARLLERHPELDYPVIAPNVAAWRVLARFGGVFEVDHGWATVPDVVTAVARTREAVTALGEALRAETPAELFAARGFMLTDDELVAWLAHCGYRISAAELRQPRRALHRIVERVSAGRRAARGPTATDTAAELLSQAGAPLHLDELLHRMDRPYSRGPLYNRLNADSRFVRVAPSTFALESWHLEPYAEPSTSSTDNAVRLITSAGRPLHLDEIRAKLTRPITREGLRNALNASPRLVRVAPSTYDVRRSD</sequence>
<evidence type="ECO:0000313" key="2">
    <source>
        <dbReference type="Proteomes" id="UP000305546"/>
    </source>
</evidence>
<comment type="caution">
    <text evidence="1">The sequence shown here is derived from an EMBL/GenBank/DDBJ whole genome shotgun (WGS) entry which is preliminary data.</text>
</comment>
<keyword evidence="2" id="KW-1185">Reference proteome</keyword>
<dbReference type="Proteomes" id="UP000305546">
    <property type="component" value="Unassembled WGS sequence"/>
</dbReference>
<dbReference type="Gene3D" id="1.10.10.1250">
    <property type="entry name" value="RNA polymerase, subunit delta, N-terminal domain"/>
    <property type="match status" value="1"/>
</dbReference>